<dbReference type="HOGENOM" id="CLU_055597_3_3_4"/>
<dbReference type="InterPro" id="IPR029044">
    <property type="entry name" value="Nucleotide-diphossugar_trans"/>
</dbReference>
<dbReference type="PANTHER" id="PTHR19136:SF81">
    <property type="entry name" value="MOLYBDENUM COFACTOR GUANYLYLTRANSFERASE"/>
    <property type="match status" value="1"/>
</dbReference>
<dbReference type="GO" id="GO:0016779">
    <property type="term" value="F:nucleotidyltransferase activity"/>
    <property type="evidence" value="ECO:0007669"/>
    <property type="project" value="TreeGrafter"/>
</dbReference>
<comment type="caution">
    <text evidence="9">The sequence shown here is derived from an EMBL/GenBank/DDBJ whole genome shotgun (WGS) entry which is preliminary data.</text>
</comment>
<name>F2BDU9_9NEIS</name>
<keyword evidence="6" id="KW-0342">GTP-binding</keyword>
<keyword evidence="5" id="KW-0460">Magnesium</keyword>
<evidence type="ECO:0000256" key="2">
    <source>
        <dbReference type="ARBA" id="ARBA00022679"/>
    </source>
</evidence>
<evidence type="ECO:0000256" key="5">
    <source>
        <dbReference type="ARBA" id="ARBA00022842"/>
    </source>
</evidence>
<evidence type="ECO:0000256" key="4">
    <source>
        <dbReference type="ARBA" id="ARBA00022741"/>
    </source>
</evidence>
<keyword evidence="10" id="KW-1185">Reference proteome</keyword>
<dbReference type="SUPFAM" id="SSF53448">
    <property type="entry name" value="Nucleotide-diphospho-sugar transferases"/>
    <property type="match status" value="1"/>
</dbReference>
<proteinExistence type="predicted"/>
<keyword evidence="7" id="KW-0501">Molybdenum cofactor biosynthesis</keyword>
<dbReference type="GO" id="GO:0046872">
    <property type="term" value="F:metal ion binding"/>
    <property type="evidence" value="ECO:0007669"/>
    <property type="project" value="UniProtKB-KW"/>
</dbReference>
<keyword evidence="2" id="KW-0808">Transferase</keyword>
<dbReference type="Gene3D" id="3.90.550.10">
    <property type="entry name" value="Spore Coat Polysaccharide Biosynthesis Protein SpsA, Chain A"/>
    <property type="match status" value="1"/>
</dbReference>
<evidence type="ECO:0000256" key="7">
    <source>
        <dbReference type="ARBA" id="ARBA00023150"/>
    </source>
</evidence>
<dbReference type="PANTHER" id="PTHR19136">
    <property type="entry name" value="MOLYBDENUM COFACTOR GUANYLYLTRANSFERASE"/>
    <property type="match status" value="1"/>
</dbReference>
<dbReference type="RefSeq" id="WP_007342911.1">
    <property type="nucleotide sequence ID" value="NZ_GL878494.1"/>
</dbReference>
<keyword evidence="4" id="KW-0547">Nucleotide-binding</keyword>
<dbReference type="InterPro" id="IPR013482">
    <property type="entry name" value="Molybde_CF_guanTrfase"/>
</dbReference>
<evidence type="ECO:0000313" key="9">
    <source>
        <dbReference type="EMBL" id="EGF10268.1"/>
    </source>
</evidence>
<protein>
    <recommendedName>
        <fullName evidence="8">MobA-like NTP transferase domain-containing protein</fullName>
    </recommendedName>
</protein>
<evidence type="ECO:0000256" key="6">
    <source>
        <dbReference type="ARBA" id="ARBA00023134"/>
    </source>
</evidence>
<dbReference type="InterPro" id="IPR025877">
    <property type="entry name" value="MobA-like_NTP_Trfase"/>
</dbReference>
<keyword evidence="3" id="KW-0479">Metal-binding</keyword>
<dbReference type="Proteomes" id="UP000004105">
    <property type="component" value="Unassembled WGS sequence"/>
</dbReference>
<dbReference type="EMBL" id="AFAY01000042">
    <property type="protein sequence ID" value="EGF10268.1"/>
    <property type="molecule type" value="Genomic_DNA"/>
</dbReference>
<dbReference type="Pfam" id="PF12804">
    <property type="entry name" value="NTP_transf_3"/>
    <property type="match status" value="1"/>
</dbReference>
<evidence type="ECO:0000259" key="8">
    <source>
        <dbReference type="Pfam" id="PF12804"/>
    </source>
</evidence>
<evidence type="ECO:0000313" key="10">
    <source>
        <dbReference type="Proteomes" id="UP000004105"/>
    </source>
</evidence>
<evidence type="ECO:0000256" key="1">
    <source>
        <dbReference type="ARBA" id="ARBA00022490"/>
    </source>
</evidence>
<feature type="domain" description="MobA-like NTP transferase" evidence="8">
    <location>
        <begin position="58"/>
        <end position="210"/>
    </location>
</feature>
<dbReference type="CDD" id="cd02503">
    <property type="entry name" value="MobA"/>
    <property type="match status" value="1"/>
</dbReference>
<gene>
    <name evidence="9" type="ORF">HMPREF9123_1905</name>
</gene>
<dbReference type="GO" id="GO:0005525">
    <property type="term" value="F:GTP binding"/>
    <property type="evidence" value="ECO:0007669"/>
    <property type="project" value="UniProtKB-KW"/>
</dbReference>
<reference evidence="9 10" key="1">
    <citation type="submission" date="2011-02" db="EMBL/GenBank/DDBJ databases">
        <authorList>
            <person name="Muzny D."/>
            <person name="Qin X."/>
            <person name="Deng J."/>
            <person name="Jiang H."/>
            <person name="Liu Y."/>
            <person name="Qu J."/>
            <person name="Song X.-Z."/>
            <person name="Zhang L."/>
            <person name="Thornton R."/>
            <person name="Coyle M."/>
            <person name="Francisco L."/>
            <person name="Jackson L."/>
            <person name="Javaid M."/>
            <person name="Korchina V."/>
            <person name="Kovar C."/>
            <person name="Mata R."/>
            <person name="Mathew T."/>
            <person name="Ngo R."/>
            <person name="Nguyen L."/>
            <person name="Nguyen N."/>
            <person name="Okwuonu G."/>
            <person name="Ongeri F."/>
            <person name="Pham C."/>
            <person name="Simmons D."/>
            <person name="Wilczek-Boney K."/>
            <person name="Hale W."/>
            <person name="Jakkamsetti A."/>
            <person name="Pham P."/>
            <person name="Ruth R."/>
            <person name="San Lucas F."/>
            <person name="Warren J."/>
            <person name="Zhang J."/>
            <person name="Zhao Z."/>
            <person name="Zhou C."/>
            <person name="Zhu D."/>
            <person name="Lee S."/>
            <person name="Bess C."/>
            <person name="Blankenburg K."/>
            <person name="Forbes L."/>
            <person name="Fu Q."/>
            <person name="Gubbala S."/>
            <person name="Hirani K."/>
            <person name="Jayaseelan J.C."/>
            <person name="Lara F."/>
            <person name="Munidasa M."/>
            <person name="Palculict T."/>
            <person name="Patil S."/>
            <person name="Pu L.-L."/>
            <person name="Saada N."/>
            <person name="Tang L."/>
            <person name="Weissenberger G."/>
            <person name="Zhu Y."/>
            <person name="Hemphill L."/>
            <person name="Shang Y."/>
            <person name="Youmans B."/>
            <person name="Ayvaz T."/>
            <person name="Ross M."/>
            <person name="Santibanez J."/>
            <person name="Aqrawi P."/>
            <person name="Gross S."/>
            <person name="Joshi V."/>
            <person name="Fowler G."/>
            <person name="Nazareth L."/>
            <person name="Reid J."/>
            <person name="Worley K."/>
            <person name="Petrosino J."/>
            <person name="Highlander S."/>
            <person name="Gibbs R."/>
        </authorList>
    </citation>
    <scope>NUCLEOTIDE SEQUENCE [LARGE SCALE GENOMIC DNA]</scope>
    <source>
        <strain evidence="9 10">ATCC BAA-1200</strain>
    </source>
</reference>
<organism evidence="9 10">
    <name type="scientific">Neisseria bacilliformis ATCC BAA-1200</name>
    <dbReference type="NCBI Taxonomy" id="888742"/>
    <lineage>
        <taxon>Bacteria</taxon>
        <taxon>Pseudomonadati</taxon>
        <taxon>Pseudomonadota</taxon>
        <taxon>Betaproteobacteria</taxon>
        <taxon>Neisseriales</taxon>
        <taxon>Neisseriaceae</taxon>
        <taxon>Neisseria</taxon>
    </lineage>
</organism>
<sequence>MKLKPNRPSENLMWGVWLRHARRFFSDGLTGSLKPRKGRLKPIPKSAMPDTDQPLPLLILCGGGSTRMGRPKALLPAGGDTLLEHLAAHTAPDRPLWLADGGNRLPLPPRALRLPDALDGREGPLSAVLAALQHAQRHNLAGVFLITCDTLIAPEDMIARLQKAGAPDTGSILMLRTPETDYPLLAWWPAALADALAAYLGSGSRRVMRWIAQTPTRPVLMPPAWQPYANFNTPGQYTAALAAWQAQQAV</sequence>
<dbReference type="AlphaFoldDB" id="F2BDU9"/>
<dbReference type="GO" id="GO:1902758">
    <property type="term" value="P:bis(molybdopterin guanine dinucleotide)molybdenum biosynthetic process"/>
    <property type="evidence" value="ECO:0007669"/>
    <property type="project" value="TreeGrafter"/>
</dbReference>
<accession>F2BDU9</accession>
<keyword evidence="1" id="KW-0963">Cytoplasm</keyword>
<evidence type="ECO:0000256" key="3">
    <source>
        <dbReference type="ARBA" id="ARBA00022723"/>
    </source>
</evidence>